<reference evidence="6" key="1">
    <citation type="journal article" date="2012" name="Nat. Genet.">
        <title>Lifestyle transitions in plant pathogenic Colletotrichum fungi deciphered by genome and transcriptome analyses.</title>
        <authorList>
            <person name="O'Connell R.J."/>
            <person name="Thon M.R."/>
            <person name="Hacquard S."/>
            <person name="Amyotte S.G."/>
            <person name="Kleemann J."/>
            <person name="Torres M.F."/>
            <person name="Damm U."/>
            <person name="Buiate E.A."/>
            <person name="Epstein L."/>
            <person name="Alkan N."/>
            <person name="Altmueller J."/>
            <person name="Alvarado-Balderrama L."/>
            <person name="Bauser C.A."/>
            <person name="Becker C."/>
            <person name="Birren B.W."/>
            <person name="Chen Z."/>
            <person name="Choi J."/>
            <person name="Crouch J.A."/>
            <person name="Duvick J.P."/>
            <person name="Farman M.A."/>
            <person name="Gan P."/>
            <person name="Heiman D."/>
            <person name="Henrissat B."/>
            <person name="Howard R.J."/>
            <person name="Kabbage M."/>
            <person name="Koch C."/>
            <person name="Kracher B."/>
            <person name="Kubo Y."/>
            <person name="Law A.D."/>
            <person name="Lebrun M.-H."/>
            <person name="Lee Y.-H."/>
            <person name="Miyara I."/>
            <person name="Moore N."/>
            <person name="Neumann U."/>
            <person name="Nordstroem K."/>
            <person name="Panaccione D.G."/>
            <person name="Panstruga R."/>
            <person name="Place M."/>
            <person name="Proctor R.H."/>
            <person name="Prusky D."/>
            <person name="Rech G."/>
            <person name="Reinhardt R."/>
            <person name="Rollins J.A."/>
            <person name="Rounsley S."/>
            <person name="Schardl C.L."/>
            <person name="Schwartz D.C."/>
            <person name="Shenoy N."/>
            <person name="Shirasu K."/>
            <person name="Sikhakolli U.R."/>
            <person name="Stueber K."/>
            <person name="Sukno S.A."/>
            <person name="Sweigard J.A."/>
            <person name="Takano Y."/>
            <person name="Takahara H."/>
            <person name="Trail F."/>
            <person name="van der Does H.C."/>
            <person name="Voll L.M."/>
            <person name="Will I."/>
            <person name="Young S."/>
            <person name="Zeng Q."/>
            <person name="Zhang J."/>
            <person name="Zhou S."/>
            <person name="Dickman M.B."/>
            <person name="Schulze-Lefert P."/>
            <person name="Ver Loren van Themaat E."/>
            <person name="Ma L.-J."/>
            <person name="Vaillancourt L.J."/>
        </authorList>
    </citation>
    <scope>NUCLEOTIDE SEQUENCE [LARGE SCALE GENOMIC DNA]</scope>
    <source>
        <strain evidence="6">IMI 349063</strain>
    </source>
</reference>
<dbReference type="HOGENOM" id="CLU_001570_14_4_1"/>
<evidence type="ECO:0000256" key="1">
    <source>
        <dbReference type="ARBA" id="ARBA00010617"/>
    </source>
</evidence>
<dbReference type="InterPro" id="IPR036396">
    <property type="entry name" value="Cyt_P450_sf"/>
</dbReference>
<dbReference type="Pfam" id="PF00067">
    <property type="entry name" value="p450"/>
    <property type="match status" value="1"/>
</dbReference>
<dbReference type="GO" id="GO:0004497">
    <property type="term" value="F:monooxygenase activity"/>
    <property type="evidence" value="ECO:0007669"/>
    <property type="project" value="InterPro"/>
</dbReference>
<dbReference type="InterPro" id="IPR050121">
    <property type="entry name" value="Cytochrome_P450_monoxygenase"/>
</dbReference>
<keyword evidence="2" id="KW-0349">Heme</keyword>
<sequence>MIFLRGLYRRHLHPLRKFPGHPEACVSTAWAYSEALKGYPEETFEVLHKRYSKLTTLRVGPNELHISDPELYKVIYKQGDSFPKYGPFYESFAASHSLFTETDSVKHKERRRILSPMFSRTGILKLEPLMHEKLSLLDSKIEKLCHIKEIDIYNAFRLLTSEVIMQFSFAKSAEMINEHDDNFNSRFTDALTAAVHSVSYAYENPLVGYIGKCLPAWILRIMSPEMSKVLDLVEV</sequence>
<evidence type="ECO:0008006" key="7">
    <source>
        <dbReference type="Google" id="ProtNLM"/>
    </source>
</evidence>
<dbReference type="Gene3D" id="1.10.630.10">
    <property type="entry name" value="Cytochrome P450"/>
    <property type="match status" value="1"/>
</dbReference>
<evidence type="ECO:0000313" key="6">
    <source>
        <dbReference type="Proteomes" id="UP000007174"/>
    </source>
</evidence>
<dbReference type="AlphaFoldDB" id="H1VE10"/>
<dbReference type="VEuPathDB" id="FungiDB:CH63R_01422"/>
<protein>
    <recommendedName>
        <fullName evidence="7">Cytochrome P450</fullName>
    </recommendedName>
</protein>
<accession>H1VE10</accession>
<evidence type="ECO:0000313" key="5">
    <source>
        <dbReference type="EMBL" id="CCF38463.1"/>
    </source>
</evidence>
<dbReference type="EMBL" id="CACQ02002987">
    <property type="protein sequence ID" value="CCF38463.1"/>
    <property type="molecule type" value="Genomic_DNA"/>
</dbReference>
<proteinExistence type="inferred from homology"/>
<keyword evidence="3" id="KW-0479">Metal-binding</keyword>
<evidence type="ECO:0000256" key="3">
    <source>
        <dbReference type="ARBA" id="ARBA00022723"/>
    </source>
</evidence>
<comment type="similarity">
    <text evidence="1">Belongs to the cytochrome P450 family.</text>
</comment>
<dbReference type="PANTHER" id="PTHR24305:SF166">
    <property type="entry name" value="CYTOCHROME P450 12A4, MITOCHONDRIAL-RELATED"/>
    <property type="match status" value="1"/>
</dbReference>
<name>H1VE10_COLHI</name>
<evidence type="ECO:0000256" key="4">
    <source>
        <dbReference type="ARBA" id="ARBA00023004"/>
    </source>
</evidence>
<dbReference type="Proteomes" id="UP000007174">
    <property type="component" value="Unassembled WGS sequence"/>
</dbReference>
<evidence type="ECO:0000256" key="2">
    <source>
        <dbReference type="ARBA" id="ARBA00022617"/>
    </source>
</evidence>
<dbReference type="InterPro" id="IPR001128">
    <property type="entry name" value="Cyt_P450"/>
</dbReference>
<organism evidence="5 6">
    <name type="scientific">Colletotrichum higginsianum (strain IMI 349063)</name>
    <name type="common">Crucifer anthracnose fungus</name>
    <dbReference type="NCBI Taxonomy" id="759273"/>
    <lineage>
        <taxon>Eukaryota</taxon>
        <taxon>Fungi</taxon>
        <taxon>Dikarya</taxon>
        <taxon>Ascomycota</taxon>
        <taxon>Pezizomycotina</taxon>
        <taxon>Sordariomycetes</taxon>
        <taxon>Hypocreomycetidae</taxon>
        <taxon>Glomerellales</taxon>
        <taxon>Glomerellaceae</taxon>
        <taxon>Colletotrichum</taxon>
        <taxon>Colletotrichum destructivum species complex</taxon>
    </lineage>
</organism>
<dbReference type="SUPFAM" id="SSF48264">
    <property type="entry name" value="Cytochrome P450"/>
    <property type="match status" value="1"/>
</dbReference>
<dbReference type="PANTHER" id="PTHR24305">
    <property type="entry name" value="CYTOCHROME P450"/>
    <property type="match status" value="1"/>
</dbReference>
<dbReference type="GO" id="GO:0016705">
    <property type="term" value="F:oxidoreductase activity, acting on paired donors, with incorporation or reduction of molecular oxygen"/>
    <property type="evidence" value="ECO:0007669"/>
    <property type="project" value="InterPro"/>
</dbReference>
<dbReference type="GO" id="GO:0020037">
    <property type="term" value="F:heme binding"/>
    <property type="evidence" value="ECO:0007669"/>
    <property type="project" value="InterPro"/>
</dbReference>
<dbReference type="GO" id="GO:0005506">
    <property type="term" value="F:iron ion binding"/>
    <property type="evidence" value="ECO:0007669"/>
    <property type="project" value="InterPro"/>
</dbReference>
<dbReference type="STRING" id="759273.H1VE10"/>
<dbReference type="eggNOG" id="KOG0158">
    <property type="taxonomic scope" value="Eukaryota"/>
</dbReference>
<keyword evidence="4" id="KW-0408">Iron</keyword>
<gene>
    <name evidence="5" type="ORF">CH063_09548</name>
</gene>